<evidence type="ECO:0000256" key="1">
    <source>
        <dbReference type="SAM" id="SignalP"/>
    </source>
</evidence>
<sequence>MQFTFTSTKALASALLLSSLAVALPATKEGSVSLPGGDVVRITSVLNAKGNETCNPMECSCKDEAAGVIQCVVPLGGDKTQCSAICTGVNRQT</sequence>
<evidence type="ECO:0000313" key="3">
    <source>
        <dbReference type="Proteomes" id="UP001444661"/>
    </source>
</evidence>
<evidence type="ECO:0000313" key="2">
    <source>
        <dbReference type="EMBL" id="KAK8051506.1"/>
    </source>
</evidence>
<comment type="caution">
    <text evidence="2">The sequence shown here is derived from an EMBL/GenBank/DDBJ whole genome shotgun (WGS) entry which is preliminary data.</text>
</comment>
<feature type="signal peptide" evidence="1">
    <location>
        <begin position="1"/>
        <end position="23"/>
    </location>
</feature>
<accession>A0ABR1TXZ1</accession>
<organism evidence="2 3">
    <name type="scientific">Apiospora rasikravindrae</name>
    <dbReference type="NCBI Taxonomy" id="990691"/>
    <lineage>
        <taxon>Eukaryota</taxon>
        <taxon>Fungi</taxon>
        <taxon>Dikarya</taxon>
        <taxon>Ascomycota</taxon>
        <taxon>Pezizomycotina</taxon>
        <taxon>Sordariomycetes</taxon>
        <taxon>Xylariomycetidae</taxon>
        <taxon>Amphisphaeriales</taxon>
        <taxon>Apiosporaceae</taxon>
        <taxon>Apiospora</taxon>
    </lineage>
</organism>
<feature type="chain" id="PRO_5045476745" evidence="1">
    <location>
        <begin position="24"/>
        <end position="93"/>
    </location>
</feature>
<name>A0ABR1TXZ1_9PEZI</name>
<dbReference type="Proteomes" id="UP001444661">
    <property type="component" value="Unassembled WGS sequence"/>
</dbReference>
<gene>
    <name evidence="2" type="ORF">PG993_002891</name>
</gene>
<dbReference type="EMBL" id="JAQQWK010000002">
    <property type="protein sequence ID" value="KAK8051506.1"/>
    <property type="molecule type" value="Genomic_DNA"/>
</dbReference>
<keyword evidence="3" id="KW-1185">Reference proteome</keyword>
<protein>
    <submittedName>
        <fullName evidence="2">Uncharacterized protein</fullName>
    </submittedName>
</protein>
<proteinExistence type="predicted"/>
<keyword evidence="1" id="KW-0732">Signal</keyword>
<reference evidence="2 3" key="1">
    <citation type="submission" date="2023-01" db="EMBL/GenBank/DDBJ databases">
        <title>Analysis of 21 Apiospora genomes using comparative genomics revels a genus with tremendous synthesis potential of carbohydrate active enzymes and secondary metabolites.</title>
        <authorList>
            <person name="Sorensen T."/>
        </authorList>
    </citation>
    <scope>NUCLEOTIDE SEQUENCE [LARGE SCALE GENOMIC DNA]</scope>
    <source>
        <strain evidence="2 3">CBS 33761</strain>
    </source>
</reference>